<accession>U5MTK1</accession>
<name>U5MTK1_CLOSA</name>
<dbReference type="HOGENOM" id="CLU_074306_0_0_9"/>
<evidence type="ECO:0000313" key="2">
    <source>
        <dbReference type="Proteomes" id="UP000017118"/>
    </source>
</evidence>
<dbReference type="InterPro" id="IPR045633">
    <property type="entry name" value="DUF6414"/>
</dbReference>
<dbReference type="RefSeq" id="WP_022747262.1">
    <property type="nucleotide sequence ID" value="NC_022571.1"/>
</dbReference>
<dbReference type="Pfam" id="PF19952">
    <property type="entry name" value="DUF6414"/>
    <property type="match status" value="1"/>
</dbReference>
<dbReference type="KEGG" id="csb:CLSA_c31530"/>
<keyword evidence="2" id="KW-1185">Reference proteome</keyword>
<dbReference type="EMBL" id="CP006721">
    <property type="protein sequence ID" value="AGX44119.1"/>
    <property type="molecule type" value="Genomic_DNA"/>
</dbReference>
<organism evidence="1 2">
    <name type="scientific">Clostridium saccharobutylicum DSM 13864</name>
    <dbReference type="NCBI Taxonomy" id="1345695"/>
    <lineage>
        <taxon>Bacteria</taxon>
        <taxon>Bacillati</taxon>
        <taxon>Bacillota</taxon>
        <taxon>Clostridia</taxon>
        <taxon>Eubacteriales</taxon>
        <taxon>Clostridiaceae</taxon>
        <taxon>Clostridium</taxon>
    </lineage>
</organism>
<protein>
    <submittedName>
        <fullName evidence="1">Uncharacterized protein</fullName>
    </submittedName>
</protein>
<reference evidence="1 2" key="1">
    <citation type="journal article" date="2013" name="Genome Announc.">
        <title>Complete Genome Sequence of the Solvent Producer Clostridium saccharobutylicum NCP262 (DSM 13864).</title>
        <authorList>
            <person name="Poehlein A."/>
            <person name="Hartwich K."/>
            <person name="Krabben P."/>
            <person name="Ehrenreich A."/>
            <person name="Liebl W."/>
            <person name="Durre P."/>
            <person name="Gottschalk G."/>
            <person name="Daniel R."/>
        </authorList>
    </citation>
    <scope>NUCLEOTIDE SEQUENCE [LARGE SCALE GENOMIC DNA]</scope>
    <source>
        <strain evidence="1">DSM 13864</strain>
    </source>
</reference>
<sequence>MDNLFDVLVYLDENLVRNLSSLVLTGYIETTTLTQSFDRTLSAGIRDGDKNENFNQGIYTKTEREGYKDKNSQQSNNALINYHVDRDFDAKQCVKEERQVKTTYTTFVLNGNLINHLNKNNQLHHKDETDIENNNVYTGDLIEIEGTITNECILTYIDTLTNLLNIFGCEYLNSLLGKKETKINFSMFLKMLTYLQDILKCNNTLDLIMKTGNGTVILTVNKDNFMNGQCNIFDKINCHCKVVGKVIKTCSAESDTISLLRKTGQEKFYENFFKKCEPLLECLTKNDIVIPQCPKLRLEQCAIQIMPFNIYM</sequence>
<dbReference type="PATRIC" id="fig|1345695.10.peg.4482"/>
<dbReference type="AlphaFoldDB" id="U5MTK1"/>
<dbReference type="Proteomes" id="UP000017118">
    <property type="component" value="Chromosome"/>
</dbReference>
<dbReference type="GeneID" id="55475506"/>
<dbReference type="OrthoDB" id="1904240at2"/>
<dbReference type="eggNOG" id="ENOG5033MDT">
    <property type="taxonomic scope" value="Bacteria"/>
</dbReference>
<proteinExistence type="predicted"/>
<evidence type="ECO:0000313" key="1">
    <source>
        <dbReference type="EMBL" id="AGX44119.1"/>
    </source>
</evidence>
<gene>
    <name evidence="1" type="ORF">CLSA_c31530</name>
</gene>